<dbReference type="Gene3D" id="1.20.1250.20">
    <property type="entry name" value="MFS general substrate transporter like domains"/>
    <property type="match status" value="1"/>
</dbReference>
<evidence type="ECO:0000256" key="6">
    <source>
        <dbReference type="SAM" id="Phobius"/>
    </source>
</evidence>
<feature type="transmembrane region" description="Helical" evidence="6">
    <location>
        <begin position="356"/>
        <end position="376"/>
    </location>
</feature>
<feature type="domain" description="Major facilitator superfamily (MFS) profile" evidence="7">
    <location>
        <begin position="17"/>
        <end position="414"/>
    </location>
</feature>
<accession>G6ED34</accession>
<dbReference type="Pfam" id="PF07690">
    <property type="entry name" value="MFS_1"/>
    <property type="match status" value="1"/>
</dbReference>
<gene>
    <name evidence="8" type="ORF">NSU_2255</name>
</gene>
<dbReference type="GO" id="GO:0022857">
    <property type="term" value="F:transmembrane transporter activity"/>
    <property type="evidence" value="ECO:0007669"/>
    <property type="project" value="InterPro"/>
</dbReference>
<dbReference type="InterPro" id="IPR011701">
    <property type="entry name" value="MFS"/>
</dbReference>
<keyword evidence="5 6" id="KW-0472">Membrane</keyword>
<comment type="caution">
    <text evidence="8">The sequence shown here is derived from an EMBL/GenBank/DDBJ whole genome shotgun (WGS) entry which is preliminary data.</text>
</comment>
<dbReference type="InterPro" id="IPR036259">
    <property type="entry name" value="MFS_trans_sf"/>
</dbReference>
<dbReference type="InterPro" id="IPR020846">
    <property type="entry name" value="MFS_dom"/>
</dbReference>
<dbReference type="AlphaFoldDB" id="G6ED34"/>
<comment type="subcellular location">
    <subcellularLocation>
        <location evidence="1">Membrane</location>
        <topology evidence="1">Multi-pass membrane protein</topology>
    </subcellularLocation>
</comment>
<dbReference type="GO" id="GO:0016020">
    <property type="term" value="C:membrane"/>
    <property type="evidence" value="ECO:0007669"/>
    <property type="project" value="UniProtKB-SubCell"/>
</dbReference>
<dbReference type="PATRIC" id="fig|1088721.3.peg.2235"/>
<dbReference type="InterPro" id="IPR044770">
    <property type="entry name" value="MFS_spinster-like"/>
</dbReference>
<feature type="transmembrane region" description="Helical" evidence="6">
    <location>
        <begin position="168"/>
        <end position="188"/>
    </location>
</feature>
<feature type="transmembrane region" description="Helical" evidence="6">
    <location>
        <begin position="220"/>
        <end position="242"/>
    </location>
</feature>
<protein>
    <recommendedName>
        <fullName evidence="7">Major facilitator superfamily (MFS) profile domain-containing protein</fullName>
    </recommendedName>
</protein>
<dbReference type="OrthoDB" id="7497327at2"/>
<feature type="transmembrane region" description="Helical" evidence="6">
    <location>
        <begin position="257"/>
        <end position="284"/>
    </location>
</feature>
<feature type="transmembrane region" description="Helical" evidence="6">
    <location>
        <begin position="388"/>
        <end position="408"/>
    </location>
</feature>
<feature type="transmembrane region" description="Helical" evidence="6">
    <location>
        <begin position="296"/>
        <end position="321"/>
    </location>
</feature>
<evidence type="ECO:0000256" key="3">
    <source>
        <dbReference type="ARBA" id="ARBA00022692"/>
    </source>
</evidence>
<feature type="transmembrane region" description="Helical" evidence="6">
    <location>
        <begin position="141"/>
        <end position="162"/>
    </location>
</feature>
<keyword evidence="3 6" id="KW-0812">Transmembrane</keyword>
<evidence type="ECO:0000313" key="8">
    <source>
        <dbReference type="EMBL" id="EHJ60746.1"/>
    </source>
</evidence>
<dbReference type="eggNOG" id="COG2271">
    <property type="taxonomic scope" value="Bacteria"/>
</dbReference>
<dbReference type="PANTHER" id="PTHR23505">
    <property type="entry name" value="SPINSTER"/>
    <property type="match status" value="1"/>
</dbReference>
<feature type="transmembrane region" description="Helical" evidence="6">
    <location>
        <begin position="52"/>
        <end position="72"/>
    </location>
</feature>
<keyword evidence="4 6" id="KW-1133">Transmembrane helix</keyword>
<dbReference type="PANTHER" id="PTHR23505:SF79">
    <property type="entry name" value="PROTEIN SPINSTER"/>
    <property type="match status" value="1"/>
</dbReference>
<keyword evidence="9" id="KW-1185">Reference proteome</keyword>
<evidence type="ECO:0000256" key="1">
    <source>
        <dbReference type="ARBA" id="ARBA00004141"/>
    </source>
</evidence>
<dbReference type="SUPFAM" id="SSF103473">
    <property type="entry name" value="MFS general substrate transporter"/>
    <property type="match status" value="1"/>
</dbReference>
<sequence>MRESPAEVISTARKAYVLTCLTALSFFAYMDRMALAILAEPIKQDLNLSDTQLGLLTGFAFVLFYATLGLPLARIADRGSRVRVLSICLALWSVMTIVSGHARNFITLFLARSGVGVGEAGCVPPAHALIGDYFSRERRALAISVFQCGAVLGLSVGVAAVGLMAEYLGWRTCLLVIGCAGLPLALLIKLTVREPQREFGTATSHESYWRGFETLLRRPAFVHIMLAYSLSAGCMTGVSLWFPTYFLRSFGMSLAEVGVWIGTASGVSGVLGLLTGGMVTAALLRRDARWEIWLPALTYFTSVPLYAIMLTTSSAFVALILKTVAGYFSSFGGGVALAAIQSFTQPHQRATAVSMVLFASSLLGSGFGPYIVGALSDLLAPAYGEDSLRYALLVTCGLLLWSVVHYLLCARRVGRSVA</sequence>
<evidence type="ECO:0000313" key="9">
    <source>
        <dbReference type="Proteomes" id="UP000004030"/>
    </source>
</evidence>
<evidence type="ECO:0000256" key="2">
    <source>
        <dbReference type="ARBA" id="ARBA00022448"/>
    </source>
</evidence>
<dbReference type="EMBL" id="AGFM01000031">
    <property type="protein sequence ID" value="EHJ60746.1"/>
    <property type="molecule type" value="Genomic_DNA"/>
</dbReference>
<organism evidence="8 9">
    <name type="scientific">Novosphingobium pentaromativorans US6-1</name>
    <dbReference type="NCBI Taxonomy" id="1088721"/>
    <lineage>
        <taxon>Bacteria</taxon>
        <taxon>Pseudomonadati</taxon>
        <taxon>Pseudomonadota</taxon>
        <taxon>Alphaproteobacteria</taxon>
        <taxon>Sphingomonadales</taxon>
        <taxon>Sphingomonadaceae</taxon>
        <taxon>Novosphingobium</taxon>
    </lineage>
</organism>
<keyword evidence="2" id="KW-0813">Transport</keyword>
<proteinExistence type="predicted"/>
<dbReference type="KEGG" id="npn:JI59_08800"/>
<evidence type="ECO:0000259" key="7">
    <source>
        <dbReference type="PROSITE" id="PS50850"/>
    </source>
</evidence>
<dbReference type="CDD" id="cd17328">
    <property type="entry name" value="MFS_spinster_like"/>
    <property type="match status" value="1"/>
</dbReference>
<dbReference type="Proteomes" id="UP000004030">
    <property type="component" value="Unassembled WGS sequence"/>
</dbReference>
<dbReference type="STRING" id="1088721.JI59_08800"/>
<name>G6ED34_9SPHN</name>
<evidence type="ECO:0000256" key="4">
    <source>
        <dbReference type="ARBA" id="ARBA00022989"/>
    </source>
</evidence>
<dbReference type="PROSITE" id="PS50850">
    <property type="entry name" value="MFS"/>
    <property type="match status" value="1"/>
</dbReference>
<reference evidence="8 9" key="1">
    <citation type="journal article" date="2012" name="J. Bacteriol.">
        <title>Genome sequence of benzo(a)pyrene-degrading bacterium Novosphingobium pentaromativorans US6-1.</title>
        <authorList>
            <person name="Luo Y.R."/>
            <person name="Kang S.G."/>
            <person name="Kim S.J."/>
            <person name="Kim M.R."/>
            <person name="Li N."/>
            <person name="Lee J.H."/>
            <person name="Kwon K.K."/>
        </authorList>
    </citation>
    <scope>NUCLEOTIDE SEQUENCE [LARGE SCALE GENOMIC DNA]</scope>
    <source>
        <strain evidence="8 9">US6-1</strain>
    </source>
</reference>
<dbReference type="RefSeq" id="WP_007013170.1">
    <property type="nucleotide sequence ID" value="NZ_AGFM01000031.1"/>
</dbReference>
<evidence type="ECO:0000256" key="5">
    <source>
        <dbReference type="ARBA" id="ARBA00023136"/>
    </source>
</evidence>